<dbReference type="SUPFAM" id="SSF53720">
    <property type="entry name" value="ALDH-like"/>
    <property type="match status" value="1"/>
</dbReference>
<evidence type="ECO:0000313" key="5">
    <source>
        <dbReference type="Proteomes" id="UP001174932"/>
    </source>
</evidence>
<dbReference type="Gene3D" id="3.40.309.10">
    <property type="entry name" value="Aldehyde Dehydrogenase, Chain A, domain 2"/>
    <property type="match status" value="1"/>
</dbReference>
<evidence type="ECO:0000256" key="2">
    <source>
        <dbReference type="ARBA" id="ARBA00023002"/>
    </source>
</evidence>
<dbReference type="PANTHER" id="PTHR43353:SF5">
    <property type="entry name" value="SUCCINATE-SEMIALDEHYDE DEHYDROGENASE, MITOCHONDRIAL"/>
    <property type="match status" value="1"/>
</dbReference>
<comment type="caution">
    <text evidence="4">The sequence shown here is derived from an EMBL/GenBank/DDBJ whole genome shotgun (WGS) entry which is preliminary data.</text>
</comment>
<dbReference type="Proteomes" id="UP001174932">
    <property type="component" value="Unassembled WGS sequence"/>
</dbReference>
<evidence type="ECO:0000313" key="4">
    <source>
        <dbReference type="EMBL" id="MDO6966430.1"/>
    </source>
</evidence>
<dbReference type="InterPro" id="IPR016161">
    <property type="entry name" value="Ald_DH/histidinol_DH"/>
</dbReference>
<keyword evidence="2" id="KW-0560">Oxidoreductase</keyword>
<dbReference type="InterPro" id="IPR050740">
    <property type="entry name" value="Aldehyde_DH_Superfamily"/>
</dbReference>
<organism evidence="4 5">
    <name type="scientific">Rhizobium alvei</name>
    <dbReference type="NCBI Taxonomy" id="1132659"/>
    <lineage>
        <taxon>Bacteria</taxon>
        <taxon>Pseudomonadati</taxon>
        <taxon>Pseudomonadota</taxon>
        <taxon>Alphaproteobacteria</taxon>
        <taxon>Hyphomicrobiales</taxon>
        <taxon>Rhizobiaceae</taxon>
        <taxon>Rhizobium/Agrobacterium group</taxon>
        <taxon>Rhizobium</taxon>
    </lineage>
</organism>
<dbReference type="EMBL" id="JAUOZU010000017">
    <property type="protein sequence ID" value="MDO6966430.1"/>
    <property type="molecule type" value="Genomic_DNA"/>
</dbReference>
<protein>
    <submittedName>
        <fullName evidence="4">Aldehyde dehydrogenase family protein</fullName>
    </submittedName>
</protein>
<name>A0ABT8YT85_9HYPH</name>
<evidence type="ECO:0000256" key="1">
    <source>
        <dbReference type="ARBA" id="ARBA00009986"/>
    </source>
</evidence>
<dbReference type="Gene3D" id="3.40.605.10">
    <property type="entry name" value="Aldehyde Dehydrogenase, Chain A, domain 1"/>
    <property type="match status" value="1"/>
</dbReference>
<accession>A0ABT8YT85</accession>
<evidence type="ECO:0000259" key="3">
    <source>
        <dbReference type="Pfam" id="PF00171"/>
    </source>
</evidence>
<gene>
    <name evidence="4" type="ORF">Q4481_20955</name>
</gene>
<dbReference type="RefSeq" id="WP_304378351.1">
    <property type="nucleotide sequence ID" value="NZ_JAUOZU010000017.1"/>
</dbReference>
<keyword evidence="5" id="KW-1185">Reference proteome</keyword>
<dbReference type="InterPro" id="IPR015590">
    <property type="entry name" value="Aldehyde_DH_dom"/>
</dbReference>
<comment type="similarity">
    <text evidence="1">Belongs to the aldehyde dehydrogenase family.</text>
</comment>
<feature type="domain" description="Aldehyde dehydrogenase" evidence="3">
    <location>
        <begin position="12"/>
        <end position="472"/>
    </location>
</feature>
<dbReference type="Pfam" id="PF00171">
    <property type="entry name" value="Aldedh"/>
    <property type="match status" value="1"/>
</dbReference>
<proteinExistence type="inferred from homology"/>
<reference evidence="4" key="2">
    <citation type="submission" date="2023-07" db="EMBL/GenBank/DDBJ databases">
        <authorList>
            <person name="Shen H."/>
        </authorList>
    </citation>
    <scope>NUCLEOTIDE SEQUENCE</scope>
    <source>
        <strain evidence="4">TNR-22</strain>
    </source>
</reference>
<dbReference type="InterPro" id="IPR016163">
    <property type="entry name" value="Ald_DH_C"/>
</dbReference>
<dbReference type="InterPro" id="IPR016162">
    <property type="entry name" value="Ald_DH_N"/>
</dbReference>
<dbReference type="PANTHER" id="PTHR43353">
    <property type="entry name" value="SUCCINATE-SEMIALDEHYDE DEHYDROGENASE, MITOCHONDRIAL"/>
    <property type="match status" value="1"/>
</dbReference>
<sequence>MDMFIDGGFVAAQAGLRQNVINPTTGAVIDTVPTGDAADAEIAIAAAARAFETWKRTPVAERARLQKAAAALMRAEAPAIGRTLTLELGRPLAAAITEIERSADLLDVYAEEGLRLVAEMPITSVAGEKMLVTREPVGVVVAITPFNYPITLLTFKLGAALIAGCTMVAKPAEDTPLSTLMLAELFHRAGYPNGVFNVVTGRGSGIGKAMIEHPVPRKIAFTGGTAAGKAIAAAAVQTMKRLTLELGGQSPAIVCSDADLEVASAAIARHAFANSGQFCYRVNRCYVERPVYEDFLTRLKAHVDRLKVGDGLDASCAMGPLVNEKIYRNSERQSDDARAKGARILTGGERLTGGLYDKGWFFPPTLIADADHSMLVMTEETFGPVLGIMPFDDRREALRLANQTRYGLAGFVFSQNLATALTMAEQIEAGSVWVNNIHRSSHTMPFGGMKESGFGREKGRYGIEAYLEYKSIYLSYAEGL</sequence>
<reference evidence="4" key="1">
    <citation type="journal article" date="2015" name="Int. J. Syst. Evol. Microbiol.">
        <title>Rhizobium alvei sp. nov., isolated from a freshwater river.</title>
        <authorList>
            <person name="Sheu S.Y."/>
            <person name="Huang H.W."/>
            <person name="Young C.C."/>
            <person name="Chen W.M."/>
        </authorList>
    </citation>
    <scope>NUCLEOTIDE SEQUENCE</scope>
    <source>
        <strain evidence="4">TNR-22</strain>
    </source>
</reference>